<evidence type="ECO:0000313" key="1">
    <source>
        <dbReference type="EMBL" id="BDZ76840.1"/>
    </source>
</evidence>
<name>A0ABM8I7T4_9FIRM</name>
<organism evidence="1 2">
    <name type="scientific">Claveliimonas bilis</name>
    <dbReference type="NCBI Taxonomy" id="3028070"/>
    <lineage>
        <taxon>Bacteria</taxon>
        <taxon>Bacillati</taxon>
        <taxon>Bacillota</taxon>
        <taxon>Clostridia</taxon>
        <taxon>Lachnospirales</taxon>
        <taxon>Lachnospiraceae</taxon>
        <taxon>Claveliimonas</taxon>
    </lineage>
</organism>
<gene>
    <name evidence="1" type="ORF">Lac1_10230</name>
</gene>
<reference evidence="2" key="1">
    <citation type="journal article" date="2023" name="Int. J. Syst. Evol. Microbiol.">
        <title>Claveliimonas bilis gen. nov., sp. nov., deoxycholic acid-producing bacteria isolated from human faeces, and reclassification of Sellimonas monacensis Zenner et al. 2021 as Claveliimonas monacensis comb. nov.</title>
        <authorList>
            <person name="Hisatomi A."/>
            <person name="Kastawa N.W.E.P.G."/>
            <person name="Song I."/>
            <person name="Ohkuma M."/>
            <person name="Fukiya S."/>
            <person name="Sakamoto M."/>
        </authorList>
    </citation>
    <scope>NUCLEOTIDE SEQUENCE [LARGE SCALE GENOMIC DNA]</scope>
    <source>
        <strain evidence="2">12BBH14</strain>
    </source>
</reference>
<keyword evidence="2" id="KW-1185">Reference proteome</keyword>
<dbReference type="EMBL" id="AP027742">
    <property type="protein sequence ID" value="BDZ76840.1"/>
    <property type="molecule type" value="Genomic_DNA"/>
</dbReference>
<proteinExistence type="predicted"/>
<protein>
    <submittedName>
        <fullName evidence="1">Uncharacterized protein</fullName>
    </submittedName>
</protein>
<accession>A0ABM8I7T4</accession>
<sequence>MGEKLSRLNIFATHNIITNVVMLVADGIASALTVEGAVNLFENSRMVFRPLYPELSMTTVLAWKKFQPNFGAAGKFLEHIKSMC</sequence>
<evidence type="ECO:0000313" key="2">
    <source>
        <dbReference type="Proteomes" id="UP001305815"/>
    </source>
</evidence>
<dbReference type="Proteomes" id="UP001305815">
    <property type="component" value="Chromosome"/>
</dbReference>